<keyword evidence="2 4" id="KW-0560">Oxidoreductase</keyword>
<dbReference type="PROSITE" id="PS00070">
    <property type="entry name" value="ALDEHYDE_DEHYDR_CYS"/>
    <property type="match status" value="1"/>
</dbReference>
<dbReference type="InterPro" id="IPR016163">
    <property type="entry name" value="Ald_DH_C"/>
</dbReference>
<dbReference type="Gene3D" id="3.40.309.10">
    <property type="entry name" value="Aldehyde Dehydrogenase, Chain A, domain 2"/>
    <property type="match status" value="1"/>
</dbReference>
<feature type="domain" description="Aldehyde dehydrogenase" evidence="6">
    <location>
        <begin position="18"/>
        <end position="484"/>
    </location>
</feature>
<dbReference type="Proteomes" id="UP000309676">
    <property type="component" value="Unassembled WGS sequence"/>
</dbReference>
<dbReference type="Gene3D" id="3.40.605.10">
    <property type="entry name" value="Aldehyde Dehydrogenase, Chain A, domain 1"/>
    <property type="match status" value="1"/>
</dbReference>
<evidence type="ECO:0000259" key="6">
    <source>
        <dbReference type="Pfam" id="PF00171"/>
    </source>
</evidence>
<comment type="similarity">
    <text evidence="1 4">Belongs to the aldehyde dehydrogenase family.</text>
</comment>
<dbReference type="OrthoDB" id="20170at2"/>
<feature type="active site" evidence="3">
    <location>
        <position position="254"/>
    </location>
</feature>
<evidence type="ECO:0000256" key="2">
    <source>
        <dbReference type="ARBA" id="ARBA00023002"/>
    </source>
</evidence>
<keyword evidence="8" id="KW-1185">Reference proteome</keyword>
<dbReference type="AlphaFoldDB" id="A0A5R9GAX4"/>
<dbReference type="PROSITE" id="PS00687">
    <property type="entry name" value="ALDEHYDE_DEHYDR_GLU"/>
    <property type="match status" value="1"/>
</dbReference>
<sequence>MTVDTSVRTYKNLINGEWVASAGGLTFDSVNPADVSDAVGRFQASIAEDAVAAIEAAENAFESWKSVAPSKRAEMMNRAADLLEANLEAYAAELTREEGKPLASSRMEVKRSAQTLRYYAYEGLNVSGDTLPSDDPTTFVYTKKEPLGVVTVITPWNFPISIPARKIAPALVTGNTVVFKPASDTPLIAFRLVEALQEAGLPPGVLNFVTGPASKTGAPLVAHPAVRAVTFTGSTSAGEAIHRSVRLSTRVQLELGGKNPLVVLEDADLEYAAELAVKGGFELTGQACTGTSRVIVLDAVHDAFVEKLVAKARALKIGNGLTPGTEVGPLANASQLDTVLSYVAFGEEEGAELVCGGERLTEGEYASGYYVTPAVFTGVKPAMRIAREEIFGPVIAVLRANGFEDAVRIANDVEYGLSASICTTDEARMRYFVEHSQSGMVKINRPTTGNAYNAPFGGLKMSSTGTFRESGRAALEFYTQVKTVYHGAMPIGARR</sequence>
<dbReference type="Pfam" id="PF00171">
    <property type="entry name" value="Aldedh"/>
    <property type="match status" value="1"/>
</dbReference>
<evidence type="ECO:0000256" key="1">
    <source>
        <dbReference type="ARBA" id="ARBA00009986"/>
    </source>
</evidence>
<dbReference type="InterPro" id="IPR029510">
    <property type="entry name" value="Ald_DH_CS_GLU"/>
</dbReference>
<dbReference type="GO" id="GO:0016620">
    <property type="term" value="F:oxidoreductase activity, acting on the aldehyde or oxo group of donors, NAD or NADP as acceptor"/>
    <property type="evidence" value="ECO:0007669"/>
    <property type="project" value="InterPro"/>
</dbReference>
<dbReference type="SUPFAM" id="SSF53720">
    <property type="entry name" value="ALDH-like"/>
    <property type="match status" value="1"/>
</dbReference>
<dbReference type="InterPro" id="IPR015590">
    <property type="entry name" value="Aldehyde_DH_dom"/>
</dbReference>
<dbReference type="InterPro" id="IPR016160">
    <property type="entry name" value="Ald_DH_CS_CYS"/>
</dbReference>
<comment type="caution">
    <text evidence="7">The sequence shown here is derived from an EMBL/GenBank/DDBJ whole genome shotgun (WGS) entry which is preliminary data.</text>
</comment>
<evidence type="ECO:0000313" key="8">
    <source>
        <dbReference type="Proteomes" id="UP000309676"/>
    </source>
</evidence>
<proteinExistence type="inferred from homology"/>
<evidence type="ECO:0000313" key="7">
    <source>
        <dbReference type="EMBL" id="TLS53612.1"/>
    </source>
</evidence>
<evidence type="ECO:0000256" key="3">
    <source>
        <dbReference type="PROSITE-ProRule" id="PRU10007"/>
    </source>
</evidence>
<evidence type="ECO:0000256" key="4">
    <source>
        <dbReference type="RuleBase" id="RU003345"/>
    </source>
</evidence>
<gene>
    <name evidence="7" type="ORF">FE782_04895</name>
</gene>
<keyword evidence="5" id="KW-0175">Coiled coil</keyword>
<dbReference type="PANTHER" id="PTHR11699">
    <property type="entry name" value="ALDEHYDE DEHYDROGENASE-RELATED"/>
    <property type="match status" value="1"/>
</dbReference>
<dbReference type="FunFam" id="3.40.309.10:FF:000012">
    <property type="entry name" value="Betaine aldehyde dehydrogenase"/>
    <property type="match status" value="1"/>
</dbReference>
<accession>A0A5R9GAX4</accession>
<organism evidence="7 8">
    <name type="scientific">Paenibacillus antri</name>
    <dbReference type="NCBI Taxonomy" id="2582848"/>
    <lineage>
        <taxon>Bacteria</taxon>
        <taxon>Bacillati</taxon>
        <taxon>Bacillota</taxon>
        <taxon>Bacilli</taxon>
        <taxon>Bacillales</taxon>
        <taxon>Paenibacillaceae</taxon>
        <taxon>Paenibacillus</taxon>
    </lineage>
</organism>
<dbReference type="InterPro" id="IPR016162">
    <property type="entry name" value="Ald_DH_N"/>
</dbReference>
<name>A0A5R9GAX4_9BACL</name>
<dbReference type="RefSeq" id="WP_138192930.1">
    <property type="nucleotide sequence ID" value="NZ_VCIW01000002.1"/>
</dbReference>
<evidence type="ECO:0000256" key="5">
    <source>
        <dbReference type="SAM" id="Coils"/>
    </source>
</evidence>
<dbReference type="FunFam" id="3.40.605.10:FF:000007">
    <property type="entry name" value="NAD/NADP-dependent betaine aldehyde dehydrogenase"/>
    <property type="match status" value="1"/>
</dbReference>
<reference evidence="7 8" key="1">
    <citation type="submission" date="2019-05" db="EMBL/GenBank/DDBJ databases">
        <authorList>
            <person name="Narsing Rao M.P."/>
            <person name="Li W.J."/>
        </authorList>
    </citation>
    <scope>NUCLEOTIDE SEQUENCE [LARGE SCALE GENOMIC DNA]</scope>
    <source>
        <strain evidence="7 8">SYSU_K30003</strain>
    </source>
</reference>
<dbReference type="InterPro" id="IPR016161">
    <property type="entry name" value="Ald_DH/histidinol_DH"/>
</dbReference>
<protein>
    <submittedName>
        <fullName evidence="7">Aldehyde dehydrogenase family protein</fullName>
    </submittedName>
</protein>
<dbReference type="EMBL" id="VCIW01000002">
    <property type="protein sequence ID" value="TLS53612.1"/>
    <property type="molecule type" value="Genomic_DNA"/>
</dbReference>
<feature type="coiled-coil region" evidence="5">
    <location>
        <begin position="73"/>
        <end position="100"/>
    </location>
</feature>